<reference evidence="3" key="1">
    <citation type="submission" date="2021-02" db="EMBL/GenBank/DDBJ databases">
        <authorList>
            <person name="Nowell W R."/>
        </authorList>
    </citation>
    <scope>NUCLEOTIDE SEQUENCE</scope>
</reference>
<dbReference type="AlphaFoldDB" id="A0A821S444"/>
<dbReference type="EMBL" id="CAJOBP010060202">
    <property type="protein sequence ID" value="CAF4848529.1"/>
    <property type="molecule type" value="Genomic_DNA"/>
</dbReference>
<evidence type="ECO:0000313" key="5">
    <source>
        <dbReference type="Proteomes" id="UP000663873"/>
    </source>
</evidence>
<dbReference type="Gene3D" id="3.40.140.10">
    <property type="entry name" value="Cytidine Deaminase, domain 2"/>
    <property type="match status" value="1"/>
</dbReference>
<feature type="region of interest" description="Disordered" evidence="1">
    <location>
        <begin position="1"/>
        <end position="31"/>
    </location>
</feature>
<dbReference type="GO" id="GO:0008237">
    <property type="term" value="F:metallopeptidase activity"/>
    <property type="evidence" value="ECO:0007669"/>
    <property type="project" value="InterPro"/>
</dbReference>
<gene>
    <name evidence="3" type="ORF">UJA718_LOCUS43369</name>
    <name evidence="4" type="ORF">UJA718_LOCUS43384</name>
</gene>
<evidence type="ECO:0000256" key="1">
    <source>
        <dbReference type="SAM" id="MobiDB-lite"/>
    </source>
</evidence>
<feature type="compositionally biased region" description="Low complexity" evidence="1">
    <location>
        <begin position="1"/>
        <end position="14"/>
    </location>
</feature>
<dbReference type="Proteomes" id="UP000663873">
    <property type="component" value="Unassembled WGS sequence"/>
</dbReference>
<evidence type="ECO:0000259" key="2">
    <source>
        <dbReference type="Pfam" id="PF01398"/>
    </source>
</evidence>
<evidence type="ECO:0000313" key="3">
    <source>
        <dbReference type="EMBL" id="CAF4848529.1"/>
    </source>
</evidence>
<proteinExistence type="predicted"/>
<dbReference type="EMBL" id="CAJOBP010060309">
    <property type="protein sequence ID" value="CAF4848937.1"/>
    <property type="molecule type" value="Genomic_DNA"/>
</dbReference>
<comment type="caution">
    <text evidence="3">The sequence shown here is derived from an EMBL/GenBank/DDBJ whole genome shotgun (WGS) entry which is preliminary data.</text>
</comment>
<feature type="non-terminal residue" evidence="3">
    <location>
        <position position="79"/>
    </location>
</feature>
<dbReference type="InterPro" id="IPR000555">
    <property type="entry name" value="JAMM/MPN+_dom"/>
</dbReference>
<protein>
    <recommendedName>
        <fullName evidence="2">JAB1/MPN/MOV34 metalloenzyme domain-containing protein</fullName>
    </recommendedName>
</protein>
<evidence type="ECO:0000313" key="4">
    <source>
        <dbReference type="EMBL" id="CAF4848937.1"/>
    </source>
</evidence>
<organism evidence="3 5">
    <name type="scientific">Rotaria socialis</name>
    <dbReference type="NCBI Taxonomy" id="392032"/>
    <lineage>
        <taxon>Eukaryota</taxon>
        <taxon>Metazoa</taxon>
        <taxon>Spiralia</taxon>
        <taxon>Gnathifera</taxon>
        <taxon>Rotifera</taxon>
        <taxon>Eurotatoria</taxon>
        <taxon>Bdelloidea</taxon>
        <taxon>Philodinida</taxon>
        <taxon>Philodinidae</taxon>
        <taxon>Rotaria</taxon>
    </lineage>
</organism>
<name>A0A821S444_9BILA</name>
<keyword evidence="5" id="KW-1185">Reference proteome</keyword>
<dbReference type="Pfam" id="PF01398">
    <property type="entry name" value="JAB"/>
    <property type="match status" value="1"/>
</dbReference>
<sequence>MSPPAATTSTKSTSDGQTPKENGLSMEKNPPVTTSLLNKIEKVVVHPLVLLSVVDHFNRMGKIGNSQRVVGVLLGSLTN</sequence>
<accession>A0A821S444</accession>
<feature type="domain" description="JAB1/MPN/MOV34 metalloenzyme" evidence="2">
    <location>
        <begin position="39"/>
        <end position="77"/>
    </location>
</feature>